<feature type="transmembrane region" description="Helical" evidence="2">
    <location>
        <begin position="81"/>
        <end position="105"/>
    </location>
</feature>
<dbReference type="Proteomes" id="UP000030848">
    <property type="component" value="Unassembled WGS sequence"/>
</dbReference>
<organism evidence="3 4">
    <name type="scientific">Saccharomonospora viridis</name>
    <dbReference type="NCBI Taxonomy" id="1852"/>
    <lineage>
        <taxon>Bacteria</taxon>
        <taxon>Bacillati</taxon>
        <taxon>Actinomycetota</taxon>
        <taxon>Actinomycetes</taxon>
        <taxon>Pseudonocardiales</taxon>
        <taxon>Pseudonocardiaceae</taxon>
        <taxon>Saccharomonospora</taxon>
    </lineage>
</organism>
<evidence type="ECO:0000313" key="4">
    <source>
        <dbReference type="Proteomes" id="UP000030848"/>
    </source>
</evidence>
<feature type="transmembrane region" description="Helical" evidence="2">
    <location>
        <begin position="9"/>
        <end position="34"/>
    </location>
</feature>
<feature type="region of interest" description="Disordered" evidence="1">
    <location>
        <begin position="157"/>
        <end position="193"/>
    </location>
</feature>
<feature type="transmembrane region" description="Helical" evidence="2">
    <location>
        <begin position="125"/>
        <end position="147"/>
    </location>
</feature>
<evidence type="ECO:0000256" key="2">
    <source>
        <dbReference type="SAM" id="Phobius"/>
    </source>
</evidence>
<dbReference type="Pfam" id="PF09534">
    <property type="entry name" value="Trp_oprn_chp"/>
    <property type="match status" value="1"/>
</dbReference>
<keyword evidence="2" id="KW-1133">Transmembrane helix</keyword>
<feature type="compositionally biased region" description="Basic and acidic residues" evidence="1">
    <location>
        <begin position="166"/>
        <end position="175"/>
    </location>
</feature>
<comment type="caution">
    <text evidence="3">The sequence shown here is derived from an EMBL/GenBank/DDBJ whole genome shotgun (WGS) entry which is preliminary data.</text>
</comment>
<evidence type="ECO:0000256" key="1">
    <source>
        <dbReference type="SAM" id="MobiDB-lite"/>
    </source>
</evidence>
<proteinExistence type="predicted"/>
<protein>
    <recommendedName>
        <fullName evidence="5">Tryptophan-associated transmembrane protein (Trp_oprn_chp)</fullName>
    </recommendedName>
</protein>
<sequence>MRESDKRPLWIVVVLLTLAAAALWGASTLTWIDVPEGTVFNGELRDELVGADLVSWPVPLALLALAAVAACLALRGIARRLLGIVLVGVAVWVTVLVLGGSAYDVDLSTRAPGYDSLPGSPAKVWWGPASALAGALSLTVAGGLLAWRGHRMPRMGAKYSAPGDTRAGETARDSDVDLWDALSEGEDPTTRDR</sequence>
<gene>
    <name evidence="3" type="ORF">MINT15_00550</name>
</gene>
<dbReference type="InterPro" id="IPR019051">
    <property type="entry name" value="Trp_biosyn_TM_oprn/chp"/>
</dbReference>
<reference evidence="3 4" key="1">
    <citation type="submission" date="2014-10" db="EMBL/GenBank/DDBJ databases">
        <title>Genome sequence of Micropolyspora internatus JCM3315.</title>
        <authorList>
            <person name="Shin S.-K."/>
            <person name="Yi H."/>
        </authorList>
    </citation>
    <scope>NUCLEOTIDE SEQUENCE [LARGE SCALE GENOMIC DNA]</scope>
    <source>
        <strain evidence="3 4">JCM 3315</strain>
    </source>
</reference>
<name>A0A837DHE0_9PSEU</name>
<dbReference type="RefSeq" id="WP_015787105.1">
    <property type="nucleotide sequence ID" value="NZ_CALJZO010000131.1"/>
</dbReference>
<dbReference type="EMBL" id="JRZE01000001">
    <property type="protein sequence ID" value="KHF45754.1"/>
    <property type="molecule type" value="Genomic_DNA"/>
</dbReference>
<dbReference type="AlphaFoldDB" id="A0A837DHE0"/>
<dbReference type="OrthoDB" id="3697582at2"/>
<dbReference type="OMA" id="LLAWRGH"/>
<evidence type="ECO:0008006" key="5">
    <source>
        <dbReference type="Google" id="ProtNLM"/>
    </source>
</evidence>
<keyword evidence="2" id="KW-0472">Membrane</keyword>
<evidence type="ECO:0000313" key="3">
    <source>
        <dbReference type="EMBL" id="KHF45754.1"/>
    </source>
</evidence>
<accession>A0A837DHE0</accession>
<feature type="transmembrane region" description="Helical" evidence="2">
    <location>
        <begin position="54"/>
        <end position="74"/>
    </location>
</feature>
<keyword evidence="2" id="KW-0812">Transmembrane</keyword>